<evidence type="ECO:0000256" key="1">
    <source>
        <dbReference type="SAM" id="MobiDB-lite"/>
    </source>
</evidence>
<gene>
    <name evidence="2" type="ORF">PCANC_10454</name>
</gene>
<keyword evidence="3" id="KW-1185">Reference proteome</keyword>
<dbReference type="AlphaFoldDB" id="A0A2N5VIB2"/>
<reference evidence="2 3" key="1">
    <citation type="submission" date="2017-11" db="EMBL/GenBank/DDBJ databases">
        <title>De novo assembly and phasing of dikaryotic genomes from two isolates of Puccinia coronata f. sp. avenae, the causal agent of oat crown rust.</title>
        <authorList>
            <person name="Miller M.E."/>
            <person name="Zhang Y."/>
            <person name="Omidvar V."/>
            <person name="Sperschneider J."/>
            <person name="Schwessinger B."/>
            <person name="Raley C."/>
            <person name="Palmer J.M."/>
            <person name="Garnica D."/>
            <person name="Upadhyaya N."/>
            <person name="Rathjen J."/>
            <person name="Taylor J.M."/>
            <person name="Park R.F."/>
            <person name="Dodds P.N."/>
            <person name="Hirsch C.D."/>
            <person name="Kianian S.F."/>
            <person name="Figueroa M."/>
        </authorList>
    </citation>
    <scope>NUCLEOTIDE SEQUENCE [LARGE SCALE GENOMIC DNA]</scope>
    <source>
        <strain evidence="2">12NC29</strain>
    </source>
</reference>
<name>A0A2N5VIB2_9BASI</name>
<protein>
    <submittedName>
        <fullName evidence="2">Uncharacterized protein</fullName>
    </submittedName>
</protein>
<accession>A0A2N5VIB2</accession>
<dbReference type="EMBL" id="PGCJ01000094">
    <property type="protein sequence ID" value="PLW49734.1"/>
    <property type="molecule type" value="Genomic_DNA"/>
</dbReference>
<evidence type="ECO:0000313" key="3">
    <source>
        <dbReference type="Proteomes" id="UP000235388"/>
    </source>
</evidence>
<feature type="region of interest" description="Disordered" evidence="1">
    <location>
        <begin position="1"/>
        <end position="24"/>
    </location>
</feature>
<proteinExistence type="predicted"/>
<dbReference type="OrthoDB" id="2500970at2759"/>
<comment type="caution">
    <text evidence="2">The sequence shown here is derived from an EMBL/GenBank/DDBJ whole genome shotgun (WGS) entry which is preliminary data.</text>
</comment>
<organism evidence="2 3">
    <name type="scientific">Puccinia coronata f. sp. avenae</name>
    <dbReference type="NCBI Taxonomy" id="200324"/>
    <lineage>
        <taxon>Eukaryota</taxon>
        <taxon>Fungi</taxon>
        <taxon>Dikarya</taxon>
        <taxon>Basidiomycota</taxon>
        <taxon>Pucciniomycotina</taxon>
        <taxon>Pucciniomycetes</taxon>
        <taxon>Pucciniales</taxon>
        <taxon>Pucciniaceae</taxon>
        <taxon>Puccinia</taxon>
    </lineage>
</organism>
<evidence type="ECO:0000313" key="2">
    <source>
        <dbReference type="EMBL" id="PLW49734.1"/>
    </source>
</evidence>
<dbReference type="Proteomes" id="UP000235388">
    <property type="component" value="Unassembled WGS sequence"/>
</dbReference>
<sequence length="153" mass="17603">MKESNRSHPSSPSRNTQGEPSPVDTYFQQLTSIDLEFFKELPPVYSSFNQTIVRAIIRDVGKLERTGFQCIKRVKKSPRTSLPLQSDWLKLIEEKEHANGPGDVVVRLMDRHHKESAPQTHHNFSHRLASSPFMFAREDITVEIEPGSTEIYR</sequence>